<dbReference type="Pfam" id="PF00565">
    <property type="entry name" value="SNase"/>
    <property type="match status" value="1"/>
</dbReference>
<evidence type="ECO:0000259" key="2">
    <source>
        <dbReference type="PROSITE" id="PS50830"/>
    </source>
</evidence>
<dbReference type="Gene3D" id="2.40.50.90">
    <property type="match status" value="1"/>
</dbReference>
<protein>
    <submittedName>
        <fullName evidence="3">Endonuclease YncB(Thermonuclease family)</fullName>
    </submittedName>
</protein>
<evidence type="ECO:0000256" key="1">
    <source>
        <dbReference type="SAM" id="SignalP"/>
    </source>
</evidence>
<evidence type="ECO:0000313" key="3">
    <source>
        <dbReference type="EMBL" id="MBP2292361.1"/>
    </source>
</evidence>
<gene>
    <name evidence="3" type="ORF">J2851_002131</name>
</gene>
<accession>A0ABS4SIG6</accession>
<feature type="chain" id="PRO_5045128372" evidence="1">
    <location>
        <begin position="19"/>
        <end position="146"/>
    </location>
</feature>
<dbReference type="SUPFAM" id="SSF50199">
    <property type="entry name" value="Staphylococcal nuclease"/>
    <property type="match status" value="1"/>
</dbReference>
<dbReference type="GO" id="GO:0004519">
    <property type="term" value="F:endonuclease activity"/>
    <property type="evidence" value="ECO:0007669"/>
    <property type="project" value="UniProtKB-KW"/>
</dbReference>
<evidence type="ECO:0000313" key="4">
    <source>
        <dbReference type="Proteomes" id="UP000781958"/>
    </source>
</evidence>
<keyword evidence="3" id="KW-0540">Nuclease</keyword>
<keyword evidence="1" id="KW-0732">Signal</keyword>
<keyword evidence="3" id="KW-0255">Endonuclease</keyword>
<keyword evidence="4" id="KW-1185">Reference proteome</keyword>
<feature type="signal peptide" evidence="1">
    <location>
        <begin position="1"/>
        <end position="18"/>
    </location>
</feature>
<dbReference type="SMART" id="SM00318">
    <property type="entry name" value="SNc"/>
    <property type="match status" value="1"/>
</dbReference>
<keyword evidence="3" id="KW-0378">Hydrolase</keyword>
<proteinExistence type="predicted"/>
<dbReference type="InterPro" id="IPR035437">
    <property type="entry name" value="SNase_OB-fold_sf"/>
</dbReference>
<feature type="domain" description="TNase-like" evidence="2">
    <location>
        <begin position="25"/>
        <end position="146"/>
    </location>
</feature>
<comment type="caution">
    <text evidence="3">The sequence shown here is derived from an EMBL/GenBank/DDBJ whole genome shotgun (WGS) entry which is preliminary data.</text>
</comment>
<name>A0ABS4SIG6_9PROT</name>
<dbReference type="EMBL" id="JAGINP010000006">
    <property type="protein sequence ID" value="MBP2292361.1"/>
    <property type="molecule type" value="Genomic_DNA"/>
</dbReference>
<organism evidence="3 4">
    <name type="scientific">Azospirillum rugosum</name>
    <dbReference type="NCBI Taxonomy" id="416170"/>
    <lineage>
        <taxon>Bacteria</taxon>
        <taxon>Pseudomonadati</taxon>
        <taxon>Pseudomonadota</taxon>
        <taxon>Alphaproteobacteria</taxon>
        <taxon>Rhodospirillales</taxon>
        <taxon>Azospirillaceae</taxon>
        <taxon>Azospirillum</taxon>
    </lineage>
</organism>
<dbReference type="PROSITE" id="PS50830">
    <property type="entry name" value="TNASE_3"/>
    <property type="match status" value="1"/>
</dbReference>
<reference evidence="3 4" key="1">
    <citation type="submission" date="2021-03" db="EMBL/GenBank/DDBJ databases">
        <title>Genomic Encyclopedia of Type Strains, Phase III (KMG-III): the genomes of soil and plant-associated and newly described type strains.</title>
        <authorList>
            <person name="Whitman W."/>
        </authorList>
    </citation>
    <scope>NUCLEOTIDE SEQUENCE [LARGE SCALE GENOMIC DNA]</scope>
    <source>
        <strain evidence="3 4">IMMIB AFH-6</strain>
    </source>
</reference>
<sequence length="146" mass="15266">MAVLAGVALAVAAGPATSAPPLLPGPIPAEVLEVVDGDTLTVRATIWLGQVVETNVRVDGMDAPEMRARCAREKDMAEAARDMARKLIGASLVSLMDVQPDKYGGRVRARVVTTSGADLSESLIKAGLARPYHGESRQSWCDGVVG</sequence>
<dbReference type="Proteomes" id="UP000781958">
    <property type="component" value="Unassembled WGS sequence"/>
</dbReference>
<dbReference type="RefSeq" id="WP_246500564.1">
    <property type="nucleotide sequence ID" value="NZ_JAGINP010000006.1"/>
</dbReference>
<dbReference type="InterPro" id="IPR016071">
    <property type="entry name" value="Staphylococal_nuclease_OB-fold"/>
</dbReference>